<dbReference type="Proteomes" id="UP000092634">
    <property type="component" value="Unassembled WGS sequence"/>
</dbReference>
<dbReference type="Pfam" id="PF03432">
    <property type="entry name" value="Relaxase"/>
    <property type="match status" value="1"/>
</dbReference>
<evidence type="ECO:0000259" key="1">
    <source>
        <dbReference type="Pfam" id="PF03432"/>
    </source>
</evidence>
<dbReference type="AlphaFoldDB" id="A0A1E8PPB1"/>
<dbReference type="InterPro" id="IPR005094">
    <property type="entry name" value="Endonuclease_MobA/VirD2"/>
</dbReference>
<name>A0A1E8PPB1_9BURK</name>
<gene>
    <name evidence="2" type="ORF">BA896_023150</name>
</gene>
<dbReference type="EMBL" id="MAQB02000004">
    <property type="protein sequence ID" value="OFJ47564.1"/>
    <property type="molecule type" value="Genomic_DNA"/>
</dbReference>
<accession>A0A1E8PPB1</accession>
<organism evidence="2 3">
    <name type="scientific">Janthinobacterium lividum</name>
    <dbReference type="NCBI Taxonomy" id="29581"/>
    <lineage>
        <taxon>Bacteria</taxon>
        <taxon>Pseudomonadati</taxon>
        <taxon>Pseudomonadota</taxon>
        <taxon>Betaproteobacteria</taxon>
        <taxon>Burkholderiales</taxon>
        <taxon>Oxalobacteraceae</taxon>
        <taxon>Janthinobacterium</taxon>
    </lineage>
</organism>
<comment type="caution">
    <text evidence="2">The sequence shown here is derived from an EMBL/GenBank/DDBJ whole genome shotgun (WGS) entry which is preliminary data.</text>
</comment>
<sequence length="126" mass="14500">MDNGIYANHSIDTMAEVINLAACEMQATCDLNTRVGEDKKIAHFIFSFDQEKPPEAVLRDTEDSMLAALGLSDNHFATFLHNDNGHWHLHMFASRIEKNPPHRGNSLWRDQTQRIRYVEKSRFAMV</sequence>
<feature type="domain" description="MobA/VirD2-like nuclease" evidence="1">
    <location>
        <begin position="16"/>
        <end position="108"/>
    </location>
</feature>
<evidence type="ECO:0000313" key="2">
    <source>
        <dbReference type="EMBL" id="OFJ47564.1"/>
    </source>
</evidence>
<reference evidence="2 3" key="1">
    <citation type="submission" date="2016-10" db="EMBL/GenBank/DDBJ databases">
        <title>Updated version of Genome Assembly of Janthinobacterium lividum ERGS5:01.</title>
        <authorList>
            <person name="Kumar R."/>
            <person name="Acharya V."/>
            <person name="Singh D."/>
        </authorList>
    </citation>
    <scope>NUCLEOTIDE SEQUENCE [LARGE SCALE GENOMIC DNA]</scope>
    <source>
        <strain evidence="2 3">ERGS5:01</strain>
    </source>
</reference>
<protein>
    <recommendedName>
        <fullName evidence="1">MobA/VirD2-like nuclease domain-containing protein</fullName>
    </recommendedName>
</protein>
<proteinExistence type="predicted"/>
<evidence type="ECO:0000313" key="3">
    <source>
        <dbReference type="Proteomes" id="UP000092634"/>
    </source>
</evidence>